<dbReference type="Gramene" id="Pp3c15_17070V3.1">
    <property type="protein sequence ID" value="Pp3c15_17070V3.1"/>
    <property type="gene ID" value="Pp3c15_17070"/>
</dbReference>
<proteinExistence type="predicted"/>
<dbReference type="Proteomes" id="UP000006727">
    <property type="component" value="Chromosome 15"/>
</dbReference>
<dbReference type="InParanoid" id="A0A2K1JDG3"/>
<evidence type="ECO:0000313" key="2">
    <source>
        <dbReference type="EnsemblPlants" id="Pp3c15_17070V3.1"/>
    </source>
</evidence>
<evidence type="ECO:0000313" key="3">
    <source>
        <dbReference type="Proteomes" id="UP000006727"/>
    </source>
</evidence>
<sequence length="431" mass="48576">MVIDLNGLAPSSQSMVFGCVGDASAAYPPHLLVYTHREDISSAASTPCSCSITPLGTCVPEYLHSQFMEWLRERDLVSFNWGFLTPQARRLIDFQLQWHQELSELTCRQCSTILYTCRSNPKASARFESIKGPLLFLHNPLPQWVLCGDWNVVERRPDKSNECRIIMMMVEKLAFKELTAALNVADRFPPSNPIRFLGDNKRRDAKVAQGITAIWLSNPNLGFIEKLRRAIKYYKEFCLRKAKEQWHSEATLHSTLSSAVTPLQVDPLDLAHHAQLSYVADQLQAHEQRPAEGRRICNRVKWLKVGDTGLSEFFKITRDHSGASSITELVDEQDTVFTDQADLERLCGSYYEKLYKAKSQSAEQDGVMAQIYVGLSDRLAPSCKAALSALIRMSELEGALKSMSAGRALGLDSAITEFFKTFWFLIKDQGP</sequence>
<reference evidence="1 3" key="1">
    <citation type="journal article" date="2008" name="Science">
        <title>The Physcomitrella genome reveals evolutionary insights into the conquest of land by plants.</title>
        <authorList>
            <person name="Rensing S."/>
            <person name="Lang D."/>
            <person name="Zimmer A."/>
            <person name="Terry A."/>
            <person name="Salamov A."/>
            <person name="Shapiro H."/>
            <person name="Nishiyama T."/>
            <person name="Perroud P.-F."/>
            <person name="Lindquist E."/>
            <person name="Kamisugi Y."/>
            <person name="Tanahashi T."/>
            <person name="Sakakibara K."/>
            <person name="Fujita T."/>
            <person name="Oishi K."/>
            <person name="Shin-I T."/>
            <person name="Kuroki Y."/>
            <person name="Toyoda A."/>
            <person name="Suzuki Y."/>
            <person name="Hashimoto A."/>
            <person name="Yamaguchi K."/>
            <person name="Sugano A."/>
            <person name="Kohara Y."/>
            <person name="Fujiyama A."/>
            <person name="Anterola A."/>
            <person name="Aoki S."/>
            <person name="Ashton N."/>
            <person name="Barbazuk W.B."/>
            <person name="Barker E."/>
            <person name="Bennetzen J."/>
            <person name="Bezanilla M."/>
            <person name="Blankenship R."/>
            <person name="Cho S.H."/>
            <person name="Dutcher S."/>
            <person name="Estelle M."/>
            <person name="Fawcett J.A."/>
            <person name="Gundlach H."/>
            <person name="Hanada K."/>
            <person name="Heyl A."/>
            <person name="Hicks K.A."/>
            <person name="Hugh J."/>
            <person name="Lohr M."/>
            <person name="Mayer K."/>
            <person name="Melkozernov A."/>
            <person name="Murata T."/>
            <person name="Nelson D."/>
            <person name="Pils B."/>
            <person name="Prigge M."/>
            <person name="Reiss B."/>
            <person name="Renner T."/>
            <person name="Rombauts S."/>
            <person name="Rushton P."/>
            <person name="Sanderfoot A."/>
            <person name="Schween G."/>
            <person name="Shiu S.-H."/>
            <person name="Stueber K."/>
            <person name="Theodoulou F.L."/>
            <person name="Tu H."/>
            <person name="Van de Peer Y."/>
            <person name="Verrier P.J."/>
            <person name="Waters E."/>
            <person name="Wood A."/>
            <person name="Yang L."/>
            <person name="Cove D."/>
            <person name="Cuming A."/>
            <person name="Hasebe M."/>
            <person name="Lucas S."/>
            <person name="Mishler D.B."/>
            <person name="Reski R."/>
            <person name="Grigoriev I."/>
            <person name="Quatrano R.S."/>
            <person name="Boore J.L."/>
        </authorList>
    </citation>
    <scope>NUCLEOTIDE SEQUENCE [LARGE SCALE GENOMIC DNA]</scope>
    <source>
        <strain evidence="2 3">cv. Gransden 2004</strain>
    </source>
</reference>
<dbReference type="EnsemblPlants" id="Pp3c15_17070V3.1">
    <property type="protein sequence ID" value="Pp3c15_17070V3.1"/>
    <property type="gene ID" value="Pp3c15_17070"/>
</dbReference>
<evidence type="ECO:0000313" key="1">
    <source>
        <dbReference type="EMBL" id="PNR39567.1"/>
    </source>
</evidence>
<reference evidence="2" key="3">
    <citation type="submission" date="2020-12" db="UniProtKB">
        <authorList>
            <consortium name="EnsemblPlants"/>
        </authorList>
    </citation>
    <scope>IDENTIFICATION</scope>
</reference>
<name>A0A2K1JDG3_PHYPA</name>
<dbReference type="STRING" id="3218.A0A2K1JDG3"/>
<dbReference type="PaxDb" id="3218-PP1S248_93V6.1"/>
<organism evidence="1">
    <name type="scientific">Physcomitrium patens</name>
    <name type="common">Spreading-leaved earth moss</name>
    <name type="synonym">Physcomitrella patens</name>
    <dbReference type="NCBI Taxonomy" id="3218"/>
    <lineage>
        <taxon>Eukaryota</taxon>
        <taxon>Viridiplantae</taxon>
        <taxon>Streptophyta</taxon>
        <taxon>Embryophyta</taxon>
        <taxon>Bryophyta</taxon>
        <taxon>Bryophytina</taxon>
        <taxon>Bryopsida</taxon>
        <taxon>Funariidae</taxon>
        <taxon>Funariales</taxon>
        <taxon>Funariaceae</taxon>
        <taxon>Physcomitrium</taxon>
    </lineage>
</organism>
<keyword evidence="3" id="KW-1185">Reference proteome</keyword>
<accession>A0A2K1JDG3</accession>
<reference evidence="1 3" key="2">
    <citation type="journal article" date="2018" name="Plant J.">
        <title>The Physcomitrella patens chromosome-scale assembly reveals moss genome structure and evolution.</title>
        <authorList>
            <person name="Lang D."/>
            <person name="Ullrich K.K."/>
            <person name="Murat F."/>
            <person name="Fuchs J."/>
            <person name="Jenkins J."/>
            <person name="Haas F.B."/>
            <person name="Piednoel M."/>
            <person name="Gundlach H."/>
            <person name="Van Bel M."/>
            <person name="Meyberg R."/>
            <person name="Vives C."/>
            <person name="Morata J."/>
            <person name="Symeonidi A."/>
            <person name="Hiss M."/>
            <person name="Muchero W."/>
            <person name="Kamisugi Y."/>
            <person name="Saleh O."/>
            <person name="Blanc G."/>
            <person name="Decker E.L."/>
            <person name="van Gessel N."/>
            <person name="Grimwood J."/>
            <person name="Hayes R.D."/>
            <person name="Graham S.W."/>
            <person name="Gunter L.E."/>
            <person name="McDaniel S.F."/>
            <person name="Hoernstein S.N.W."/>
            <person name="Larsson A."/>
            <person name="Li F.W."/>
            <person name="Perroud P.F."/>
            <person name="Phillips J."/>
            <person name="Ranjan P."/>
            <person name="Rokshar D.S."/>
            <person name="Rothfels C.J."/>
            <person name="Schneider L."/>
            <person name="Shu S."/>
            <person name="Stevenson D.W."/>
            <person name="Thummler F."/>
            <person name="Tillich M."/>
            <person name="Villarreal Aguilar J.C."/>
            <person name="Widiez T."/>
            <person name="Wong G.K."/>
            <person name="Wymore A."/>
            <person name="Zhang Y."/>
            <person name="Zimmer A.D."/>
            <person name="Quatrano R.S."/>
            <person name="Mayer K.F.X."/>
            <person name="Goodstein D."/>
            <person name="Casacuberta J.M."/>
            <person name="Vandepoele K."/>
            <person name="Reski R."/>
            <person name="Cuming A.C."/>
            <person name="Tuskan G.A."/>
            <person name="Maumus F."/>
            <person name="Salse J."/>
            <person name="Schmutz J."/>
            <person name="Rensing S.A."/>
        </authorList>
    </citation>
    <scope>NUCLEOTIDE SEQUENCE [LARGE SCALE GENOMIC DNA]</scope>
    <source>
        <strain evidence="2 3">cv. Gransden 2004</strain>
    </source>
</reference>
<gene>
    <name evidence="1" type="ORF">PHYPA_019846</name>
</gene>
<dbReference type="EnsemblPlants" id="Pp3c15_17070V3.2">
    <property type="protein sequence ID" value="Pp3c15_17070V3.2"/>
    <property type="gene ID" value="Pp3c15_17070"/>
</dbReference>
<protein>
    <submittedName>
        <fullName evidence="1 2">Uncharacterized protein</fullName>
    </submittedName>
</protein>
<dbReference type="Gramene" id="Pp3c15_17070V3.2">
    <property type="protein sequence ID" value="Pp3c15_17070V3.2"/>
    <property type="gene ID" value="Pp3c15_17070"/>
</dbReference>
<dbReference type="EMBL" id="ABEU02000015">
    <property type="protein sequence ID" value="PNR39567.1"/>
    <property type="molecule type" value="Genomic_DNA"/>
</dbReference>
<dbReference type="AlphaFoldDB" id="A0A2K1JDG3"/>